<dbReference type="EMBL" id="VYXQ01000034">
    <property type="protein sequence ID" value="KAA9354293.1"/>
    <property type="molecule type" value="Genomic_DNA"/>
</dbReference>
<gene>
    <name evidence="1" type="ORF">F3W84_22540</name>
</gene>
<dbReference type="NCBIfam" id="TIGR04393">
    <property type="entry name" value="rpt_T5SS_PEPC"/>
    <property type="match status" value="2"/>
</dbReference>
<reference evidence="1 2" key="1">
    <citation type="submission" date="2019-09" db="EMBL/GenBank/DDBJ databases">
        <title>Biological control of the noxious weed angled onion (Allium triquetrum) thwarted by endophytic bacteria in Victoria, Australia.</title>
        <authorList>
            <person name="Tehranchian P."/>
            <person name="Adair R.J."/>
            <person name="Van T.H."/>
            <person name="Morrison P.D."/>
            <person name="Williams H."/>
            <person name="Lawrie A.C."/>
        </authorList>
    </citation>
    <scope>NUCLEOTIDE SEQUENCE [LARGE SCALE GENOMIC DNA]</scope>
    <source>
        <strain evidence="1 2">RPTAtOch1</strain>
    </source>
</reference>
<dbReference type="AlphaFoldDB" id="A0A5N1JLG4"/>
<dbReference type="InterPro" id="IPR030895">
    <property type="entry name" value="T5SS_PEPC_rpt"/>
</dbReference>
<evidence type="ECO:0000313" key="2">
    <source>
        <dbReference type="Proteomes" id="UP000327108"/>
    </source>
</evidence>
<proteinExistence type="predicted"/>
<keyword evidence="2" id="KW-1185">Reference proteome</keyword>
<comment type="caution">
    <text evidence="1">The sequence shown here is derived from an EMBL/GenBank/DDBJ whole genome shotgun (WGS) entry which is preliminary data.</text>
</comment>
<protein>
    <recommendedName>
        <fullName evidence="3">Autotransporter outer membrane beta-barrel domain-containing protein</fullName>
    </recommendedName>
</protein>
<dbReference type="Proteomes" id="UP000327108">
    <property type="component" value="Unassembled WGS sequence"/>
</dbReference>
<name>A0A5N1JLG4_9HYPH</name>
<sequence>MSAAFAQPSITSYGPIFNGPAPGATTWIFQQVPDSNSTGVLIGEMPGINADAGVFMTGGATAEGNLLWVGEGPNSQTAPKITAHLTVDGVGTTFTTHRQVIVAQNGADGYIDITNGAKFYANGDYNPAALDAGLIIGSNPPAYGQVTVSGQGSLLSTDVKIWSADFGDGALIVNDGAQVISPRTDIGVRAGSHGSASISGAGSSLSGVDGASFLTVGLLGAGELTVSNGGVVNIPLLRIGYQAGSSGIVNIGAAQGAAAQAAGTLNVDHIEFNGAGGGSTGSLNFNITDSTTLHAVITGTGTINQIAGLTTLTGNNSRFYGTLNLLGGTLSVGGDNNIGDLTTSVMLDGGTLQVTGNAFTSTNRAISLGDHGGGFDIAEASNTFTVSQSLSGSGQLWKRGQG</sequence>
<evidence type="ECO:0008006" key="3">
    <source>
        <dbReference type="Google" id="ProtNLM"/>
    </source>
</evidence>
<accession>A0A5N1JLG4</accession>
<feature type="non-terminal residue" evidence="1">
    <location>
        <position position="402"/>
    </location>
</feature>
<evidence type="ECO:0000313" key="1">
    <source>
        <dbReference type="EMBL" id="KAA9354293.1"/>
    </source>
</evidence>
<organism evidence="1 2">
    <name type="scientific">Ochrobactrum quorumnocens</name>
    <dbReference type="NCBI Taxonomy" id="271865"/>
    <lineage>
        <taxon>Bacteria</taxon>
        <taxon>Pseudomonadati</taxon>
        <taxon>Pseudomonadota</taxon>
        <taxon>Alphaproteobacteria</taxon>
        <taxon>Hyphomicrobiales</taxon>
        <taxon>Brucellaceae</taxon>
        <taxon>Brucella/Ochrobactrum group</taxon>
        <taxon>Ochrobactrum</taxon>
    </lineage>
</organism>